<keyword evidence="6 8" id="KW-1133">Transmembrane helix</keyword>
<feature type="transmembrane region" description="Helical" evidence="8">
    <location>
        <begin position="35"/>
        <end position="54"/>
    </location>
</feature>
<evidence type="ECO:0000256" key="6">
    <source>
        <dbReference type="ARBA" id="ARBA00022989"/>
    </source>
</evidence>
<gene>
    <name evidence="9" type="ORF">GCM10010833_25420</name>
</gene>
<name>A0ABQ1JLT3_9SPHN</name>
<evidence type="ECO:0000256" key="8">
    <source>
        <dbReference type="SAM" id="Phobius"/>
    </source>
</evidence>
<keyword evidence="7 8" id="KW-0472">Membrane</keyword>
<keyword evidence="4" id="KW-1003">Cell membrane</keyword>
<reference evidence="10" key="1">
    <citation type="journal article" date="2019" name="Int. J. Syst. Evol. Microbiol.">
        <title>The Global Catalogue of Microorganisms (GCM) 10K type strain sequencing project: providing services to taxonomists for standard genome sequencing and annotation.</title>
        <authorList>
            <consortium name="The Broad Institute Genomics Platform"/>
            <consortium name="The Broad Institute Genome Sequencing Center for Infectious Disease"/>
            <person name="Wu L."/>
            <person name="Ma J."/>
        </authorList>
    </citation>
    <scope>NUCLEOTIDE SEQUENCE [LARGE SCALE GENOMIC DNA]</scope>
    <source>
        <strain evidence="10">CGMCC 1.12851</strain>
    </source>
</reference>
<dbReference type="RefSeq" id="WP_188514805.1">
    <property type="nucleotide sequence ID" value="NZ_BMGD01000004.1"/>
</dbReference>
<keyword evidence="5 8" id="KW-0812">Transmembrane</keyword>
<dbReference type="Proteomes" id="UP000614261">
    <property type="component" value="Unassembled WGS sequence"/>
</dbReference>
<keyword evidence="3" id="KW-0813">Transport</keyword>
<evidence type="ECO:0000256" key="3">
    <source>
        <dbReference type="ARBA" id="ARBA00022448"/>
    </source>
</evidence>
<comment type="caution">
    <text evidence="9">The sequence shown here is derived from an EMBL/GenBank/DDBJ whole genome shotgun (WGS) entry which is preliminary data.</text>
</comment>
<evidence type="ECO:0000256" key="5">
    <source>
        <dbReference type="ARBA" id="ARBA00022692"/>
    </source>
</evidence>
<evidence type="ECO:0008006" key="11">
    <source>
        <dbReference type="Google" id="ProtNLM"/>
    </source>
</evidence>
<dbReference type="EMBL" id="BMGD01000004">
    <property type="protein sequence ID" value="GGB69103.1"/>
    <property type="molecule type" value="Genomic_DNA"/>
</dbReference>
<organism evidence="9 10">
    <name type="scientific">Blastomonas aquatica</name>
    <dbReference type="NCBI Taxonomy" id="1510276"/>
    <lineage>
        <taxon>Bacteria</taxon>
        <taxon>Pseudomonadati</taxon>
        <taxon>Pseudomonadota</taxon>
        <taxon>Alphaproteobacteria</taxon>
        <taxon>Sphingomonadales</taxon>
        <taxon>Sphingomonadaceae</taxon>
        <taxon>Blastomonas</taxon>
    </lineage>
</organism>
<dbReference type="PANTHER" id="PTHR34702">
    <property type="entry name" value="NA(+)/H(+) ANTIPORTER SUBUNIT F1"/>
    <property type="match status" value="1"/>
</dbReference>
<evidence type="ECO:0000256" key="7">
    <source>
        <dbReference type="ARBA" id="ARBA00023136"/>
    </source>
</evidence>
<comment type="subcellular location">
    <subcellularLocation>
        <location evidence="1">Cell membrane</location>
        <topology evidence="1">Multi-pass membrane protein</topology>
    </subcellularLocation>
</comment>
<feature type="transmembrane region" description="Helical" evidence="8">
    <location>
        <begin position="61"/>
        <end position="81"/>
    </location>
</feature>
<evidence type="ECO:0000313" key="9">
    <source>
        <dbReference type="EMBL" id="GGB69103.1"/>
    </source>
</evidence>
<evidence type="ECO:0000256" key="2">
    <source>
        <dbReference type="ARBA" id="ARBA00009212"/>
    </source>
</evidence>
<keyword evidence="10" id="KW-1185">Reference proteome</keyword>
<evidence type="ECO:0000256" key="4">
    <source>
        <dbReference type="ARBA" id="ARBA00022475"/>
    </source>
</evidence>
<dbReference type="Pfam" id="PF04066">
    <property type="entry name" value="MrpF_PhaF"/>
    <property type="match status" value="1"/>
</dbReference>
<evidence type="ECO:0000313" key="10">
    <source>
        <dbReference type="Proteomes" id="UP000614261"/>
    </source>
</evidence>
<dbReference type="PANTHER" id="PTHR34702:SF1">
    <property type="entry name" value="NA(+)_H(+) ANTIPORTER SUBUNIT F"/>
    <property type="match status" value="1"/>
</dbReference>
<comment type="similarity">
    <text evidence="2">Belongs to the CPA3 antiporters (TC 2.A.63) subunit F family.</text>
</comment>
<sequence length="111" mass="11111">MSALLTSAAGVLLLSLGGAMWRIWRGPDAADRMMAAQLVGTGGVGTVLLLAGATDWRMIDVALVLALLAAFAAIAFVKAISLDGSGDPEESDDVAEIVAVKATGARAADAG</sequence>
<accession>A0ABQ1JLT3</accession>
<dbReference type="InterPro" id="IPR007208">
    <property type="entry name" value="MrpF/PhaF-like"/>
</dbReference>
<proteinExistence type="inferred from homology"/>
<protein>
    <recommendedName>
        <fullName evidence="11">Multiple resistance and pH regulation protein F</fullName>
    </recommendedName>
</protein>
<evidence type="ECO:0000256" key="1">
    <source>
        <dbReference type="ARBA" id="ARBA00004651"/>
    </source>
</evidence>